<evidence type="ECO:0000256" key="4">
    <source>
        <dbReference type="SAM" id="MobiDB-lite"/>
    </source>
</evidence>
<dbReference type="InterPro" id="IPR049730">
    <property type="entry name" value="SNF2/RAD54-like_C"/>
</dbReference>
<dbReference type="GO" id="GO:0008094">
    <property type="term" value="F:ATP-dependent activity, acting on DNA"/>
    <property type="evidence" value="ECO:0007669"/>
    <property type="project" value="TreeGrafter"/>
</dbReference>
<dbReference type="GO" id="GO:0016787">
    <property type="term" value="F:hydrolase activity"/>
    <property type="evidence" value="ECO:0007669"/>
    <property type="project" value="UniProtKB-KW"/>
</dbReference>
<dbReference type="PROSITE" id="PS51194">
    <property type="entry name" value="HELICASE_CTER"/>
    <property type="match status" value="1"/>
</dbReference>
<dbReference type="InterPro" id="IPR050628">
    <property type="entry name" value="SNF2_RAD54_helicase_TF"/>
</dbReference>
<dbReference type="AlphaFoldDB" id="A0A0D2MJI6"/>
<feature type="region of interest" description="Disordered" evidence="4">
    <location>
        <begin position="1"/>
        <end position="143"/>
    </location>
</feature>
<proteinExistence type="predicted"/>
<dbReference type="Gene3D" id="3.40.50.300">
    <property type="entry name" value="P-loop containing nucleotide triphosphate hydrolases"/>
    <property type="match status" value="1"/>
</dbReference>
<dbReference type="SMART" id="SM00487">
    <property type="entry name" value="DEXDc"/>
    <property type="match status" value="1"/>
</dbReference>
<protein>
    <recommendedName>
        <fullName evidence="9">Helicase ATP-binding domain-containing protein</fullName>
    </recommendedName>
</protein>
<organism evidence="7 8">
    <name type="scientific">Hypholoma sublateritium (strain FD-334 SS-4)</name>
    <dbReference type="NCBI Taxonomy" id="945553"/>
    <lineage>
        <taxon>Eukaryota</taxon>
        <taxon>Fungi</taxon>
        <taxon>Dikarya</taxon>
        <taxon>Basidiomycota</taxon>
        <taxon>Agaricomycotina</taxon>
        <taxon>Agaricomycetes</taxon>
        <taxon>Agaricomycetidae</taxon>
        <taxon>Agaricales</taxon>
        <taxon>Agaricineae</taxon>
        <taxon>Strophariaceae</taxon>
        <taxon>Hypholoma</taxon>
    </lineage>
</organism>
<gene>
    <name evidence="7" type="ORF">HYPSUDRAFT_162769</name>
</gene>
<dbReference type="InterPro" id="IPR000330">
    <property type="entry name" value="SNF2_N"/>
</dbReference>
<dbReference type="Gene3D" id="3.40.50.10810">
    <property type="entry name" value="Tandem AAA-ATPase domain"/>
    <property type="match status" value="1"/>
</dbReference>
<keyword evidence="1" id="KW-0547">Nucleotide-binding</keyword>
<dbReference type="CDD" id="cd18008">
    <property type="entry name" value="DEXDc_SHPRH-like"/>
    <property type="match status" value="1"/>
</dbReference>
<dbReference type="SUPFAM" id="SSF52540">
    <property type="entry name" value="P-loop containing nucleoside triphosphate hydrolases"/>
    <property type="match status" value="2"/>
</dbReference>
<evidence type="ECO:0000256" key="1">
    <source>
        <dbReference type="ARBA" id="ARBA00022741"/>
    </source>
</evidence>
<dbReference type="InterPro" id="IPR027417">
    <property type="entry name" value="P-loop_NTPase"/>
</dbReference>
<evidence type="ECO:0000259" key="5">
    <source>
        <dbReference type="PROSITE" id="PS51192"/>
    </source>
</evidence>
<dbReference type="GO" id="GO:0005524">
    <property type="term" value="F:ATP binding"/>
    <property type="evidence" value="ECO:0007669"/>
    <property type="project" value="UniProtKB-KW"/>
</dbReference>
<evidence type="ECO:0008006" key="9">
    <source>
        <dbReference type="Google" id="ProtNLM"/>
    </source>
</evidence>
<evidence type="ECO:0000256" key="2">
    <source>
        <dbReference type="ARBA" id="ARBA00022801"/>
    </source>
</evidence>
<dbReference type="PANTHER" id="PTHR45626:SF14">
    <property type="entry name" value="ATP-DEPENDENT DNA HELICASE (EUROFUNG)"/>
    <property type="match status" value="1"/>
</dbReference>
<dbReference type="OrthoDB" id="423559at2759"/>
<keyword evidence="2" id="KW-0378">Hydrolase</keyword>
<dbReference type="Pfam" id="PF00271">
    <property type="entry name" value="Helicase_C"/>
    <property type="match status" value="1"/>
</dbReference>
<name>A0A0D2MJI6_HYPSF</name>
<feature type="compositionally biased region" description="Polar residues" evidence="4">
    <location>
        <begin position="89"/>
        <end position="99"/>
    </location>
</feature>
<evidence type="ECO:0000256" key="3">
    <source>
        <dbReference type="ARBA" id="ARBA00022840"/>
    </source>
</evidence>
<dbReference type="GO" id="GO:0005634">
    <property type="term" value="C:nucleus"/>
    <property type="evidence" value="ECO:0007669"/>
    <property type="project" value="TreeGrafter"/>
</dbReference>
<dbReference type="STRING" id="945553.A0A0D2MJI6"/>
<dbReference type="InterPro" id="IPR014001">
    <property type="entry name" value="Helicase_ATP-bd"/>
</dbReference>
<dbReference type="InterPro" id="IPR038718">
    <property type="entry name" value="SNF2-like_sf"/>
</dbReference>
<feature type="compositionally biased region" description="Polar residues" evidence="4">
    <location>
        <begin position="106"/>
        <end position="116"/>
    </location>
</feature>
<sequence length="879" mass="97616">MPIEHIRRQFANNHELYPELAPQQKQKKAISVASSSSSSSVTPSGSRPPKKQTDAKRSTVIISSSEDEVEAEIHEISSDAESIVEISAGKSSNPQRNSNPKPPPFQTIQNRGSAEQSKLDFRPTVKPVTQPFNPKPQPRPDDSFFRPANSKSHMPIPQGNTFGIPRKPSGPPVPVHIPSNRDLLQPGFLQRAAPPTEQAQGSGGDEENVAIPDFREDNVYMSPADAEKALRDLMGGGMNQDLDAEIEIDMSQATVDEFKDGIQLLPHQILGRAWMRDREDISKRRTGGILADDMGLGKTIQTLTRILEGRATKADKADGYSASTLVVCPLALVGQWADEITKMTGLRVLKHQGTSRTTDPEMFRRYHIVVTTYDTVKSEYVSYSPPAKDESKTSKASSKKSTPDDSDDESEEDFGRTIKKPAVKGKAPVKKCAIYGLKWYRIVLDEAHNIKNMKTKGAVACCELQGKFRWCLTGTPMQNNVTELYSLIKFLRIKPLSNWNTFNEQIAKPVNSGRGASRAMKRLQVVLKQIMLRRRKDQTLNGKALIELPKRTVEVVTCDFDVSERAFYDSLESKMEGVIEKLMASKGGNSYISVLLLLLRLRQACNHPILVSEDYKQDSEALEPKAVAKGKDDKDADADDDLIAAFGQLGVSKKCQMCTSDLNAQNAGAGEWNTHCVDCVPLAKEAKKARLERPTSAKIRMILKLLNDIDVRSDGEEKTIIFSQFTSMLNLIEPFLKEKGIKYVRYDGSMNAKDREIALANIKTSTTTKLILISFKAGSTGLNLTACNNVILVDLWWNPALEDQAFDRAHRFGQKRDVNIFKLKIDGTVEDRILLLQEKKRALAAAALSGDKIKNMRLGMDDLLALFRPGGRDDDEESD</sequence>
<dbReference type="Pfam" id="PF00176">
    <property type="entry name" value="SNF2-rel_dom"/>
    <property type="match status" value="1"/>
</dbReference>
<evidence type="ECO:0000313" key="7">
    <source>
        <dbReference type="EMBL" id="KJA23848.1"/>
    </source>
</evidence>
<feature type="domain" description="Helicase ATP-binding" evidence="5">
    <location>
        <begin position="279"/>
        <end position="494"/>
    </location>
</feature>
<dbReference type="OMA" id="QSCNHPD"/>
<dbReference type="Proteomes" id="UP000054270">
    <property type="component" value="Unassembled WGS sequence"/>
</dbReference>
<dbReference type="PANTHER" id="PTHR45626">
    <property type="entry name" value="TRANSCRIPTION TERMINATION FACTOR 2-RELATED"/>
    <property type="match status" value="1"/>
</dbReference>
<reference evidence="8" key="1">
    <citation type="submission" date="2014-04" db="EMBL/GenBank/DDBJ databases">
        <title>Evolutionary Origins and Diversification of the Mycorrhizal Mutualists.</title>
        <authorList>
            <consortium name="DOE Joint Genome Institute"/>
            <consortium name="Mycorrhizal Genomics Consortium"/>
            <person name="Kohler A."/>
            <person name="Kuo A."/>
            <person name="Nagy L.G."/>
            <person name="Floudas D."/>
            <person name="Copeland A."/>
            <person name="Barry K.W."/>
            <person name="Cichocki N."/>
            <person name="Veneault-Fourrey C."/>
            <person name="LaButti K."/>
            <person name="Lindquist E.A."/>
            <person name="Lipzen A."/>
            <person name="Lundell T."/>
            <person name="Morin E."/>
            <person name="Murat C."/>
            <person name="Riley R."/>
            <person name="Ohm R."/>
            <person name="Sun H."/>
            <person name="Tunlid A."/>
            <person name="Henrissat B."/>
            <person name="Grigoriev I.V."/>
            <person name="Hibbett D.S."/>
            <person name="Martin F."/>
        </authorList>
    </citation>
    <scope>NUCLEOTIDE SEQUENCE [LARGE SCALE GENOMIC DNA]</scope>
    <source>
        <strain evidence="8">FD-334 SS-4</strain>
    </source>
</reference>
<keyword evidence="8" id="KW-1185">Reference proteome</keyword>
<dbReference type="InterPro" id="IPR001650">
    <property type="entry name" value="Helicase_C-like"/>
</dbReference>
<dbReference type="SMART" id="SM00490">
    <property type="entry name" value="HELICc"/>
    <property type="match status" value="1"/>
</dbReference>
<feature type="domain" description="Helicase C-terminal" evidence="6">
    <location>
        <begin position="705"/>
        <end position="864"/>
    </location>
</feature>
<evidence type="ECO:0000259" key="6">
    <source>
        <dbReference type="PROSITE" id="PS51194"/>
    </source>
</evidence>
<feature type="region of interest" description="Disordered" evidence="4">
    <location>
        <begin position="383"/>
        <end position="419"/>
    </location>
</feature>
<keyword evidence="3" id="KW-0067">ATP-binding</keyword>
<feature type="compositionally biased region" description="Low complexity" evidence="4">
    <location>
        <begin position="31"/>
        <end position="45"/>
    </location>
</feature>
<dbReference type="EMBL" id="KN817540">
    <property type="protein sequence ID" value="KJA23848.1"/>
    <property type="molecule type" value="Genomic_DNA"/>
</dbReference>
<evidence type="ECO:0000313" key="8">
    <source>
        <dbReference type="Proteomes" id="UP000054270"/>
    </source>
</evidence>
<dbReference type="GO" id="GO:0006281">
    <property type="term" value="P:DNA repair"/>
    <property type="evidence" value="ECO:0007669"/>
    <property type="project" value="TreeGrafter"/>
</dbReference>
<dbReference type="CDD" id="cd18793">
    <property type="entry name" value="SF2_C_SNF"/>
    <property type="match status" value="1"/>
</dbReference>
<dbReference type="PROSITE" id="PS51192">
    <property type="entry name" value="HELICASE_ATP_BIND_1"/>
    <property type="match status" value="1"/>
</dbReference>
<accession>A0A0D2MJI6</accession>